<dbReference type="SUPFAM" id="SSF51445">
    <property type="entry name" value="(Trans)glycosidases"/>
    <property type="match status" value="1"/>
</dbReference>
<feature type="domain" description="Glycoside hydrolase family 2 catalytic" evidence="6">
    <location>
        <begin position="357"/>
        <end position="483"/>
    </location>
</feature>
<evidence type="ECO:0000313" key="9">
    <source>
        <dbReference type="Proteomes" id="UP000276309"/>
    </source>
</evidence>
<feature type="domain" description="Glycoside hydrolase family 2 immunoglobulin-like beta-sandwich" evidence="5">
    <location>
        <begin position="220"/>
        <end position="314"/>
    </location>
</feature>
<dbReference type="Pfam" id="PF00703">
    <property type="entry name" value="Glyco_hydro_2"/>
    <property type="match status" value="1"/>
</dbReference>
<proteinExistence type="inferred from homology"/>
<keyword evidence="3" id="KW-0326">Glycosidase</keyword>
<dbReference type="InterPro" id="IPR017853">
    <property type="entry name" value="GH"/>
</dbReference>
<evidence type="ECO:0000256" key="1">
    <source>
        <dbReference type="ARBA" id="ARBA00007401"/>
    </source>
</evidence>
<dbReference type="EMBL" id="CP032050">
    <property type="protein sequence ID" value="AYN69599.1"/>
    <property type="molecule type" value="Genomic_DNA"/>
</dbReference>
<comment type="similarity">
    <text evidence="1">Belongs to the glycosyl hydrolase 2 family.</text>
</comment>
<dbReference type="InterPro" id="IPR013783">
    <property type="entry name" value="Ig-like_fold"/>
</dbReference>
<feature type="signal peptide" evidence="4">
    <location>
        <begin position="1"/>
        <end position="28"/>
    </location>
</feature>
<keyword evidence="2" id="KW-0378">Hydrolase</keyword>
<dbReference type="SUPFAM" id="SSF49303">
    <property type="entry name" value="beta-Galactosidase/glucuronidase domain"/>
    <property type="match status" value="1"/>
</dbReference>
<organism evidence="8 9">
    <name type="scientific">Euzebyella marina</name>
    <dbReference type="NCBI Taxonomy" id="1761453"/>
    <lineage>
        <taxon>Bacteria</taxon>
        <taxon>Pseudomonadati</taxon>
        <taxon>Bacteroidota</taxon>
        <taxon>Flavobacteriia</taxon>
        <taxon>Flavobacteriales</taxon>
        <taxon>Flavobacteriaceae</taxon>
        <taxon>Euzebyella</taxon>
    </lineage>
</organism>
<dbReference type="InterPro" id="IPR006102">
    <property type="entry name" value="Ig-like_GH2"/>
</dbReference>
<evidence type="ECO:0000259" key="6">
    <source>
        <dbReference type="Pfam" id="PF02836"/>
    </source>
</evidence>
<dbReference type="Gene3D" id="3.20.20.80">
    <property type="entry name" value="Glycosidases"/>
    <property type="match status" value="1"/>
</dbReference>
<dbReference type="PANTHER" id="PTHR42732:SF2">
    <property type="entry name" value="BETA-MANNOSIDASE"/>
    <property type="match status" value="1"/>
</dbReference>
<dbReference type="InterPro" id="IPR006103">
    <property type="entry name" value="Glyco_hydro_2_cat"/>
</dbReference>
<keyword evidence="4" id="KW-0732">Signal</keyword>
<dbReference type="InterPro" id="IPR051913">
    <property type="entry name" value="GH2_Domain-Containing"/>
</dbReference>
<evidence type="ECO:0000259" key="5">
    <source>
        <dbReference type="Pfam" id="PF00703"/>
    </source>
</evidence>
<dbReference type="GO" id="GO:0005975">
    <property type="term" value="P:carbohydrate metabolic process"/>
    <property type="evidence" value="ECO:0007669"/>
    <property type="project" value="InterPro"/>
</dbReference>
<feature type="chain" id="PRO_5018309235" evidence="4">
    <location>
        <begin position="29"/>
        <end position="610"/>
    </location>
</feature>
<accession>A0A3G2LBG5</accession>
<dbReference type="SUPFAM" id="SSF49785">
    <property type="entry name" value="Galactose-binding domain-like"/>
    <property type="match status" value="1"/>
</dbReference>
<protein>
    <submittedName>
        <fullName evidence="8">Beta-galactosidase</fullName>
    </submittedName>
</protein>
<evidence type="ECO:0000256" key="2">
    <source>
        <dbReference type="ARBA" id="ARBA00022801"/>
    </source>
</evidence>
<dbReference type="OrthoDB" id="9801077at2"/>
<evidence type="ECO:0000313" key="8">
    <source>
        <dbReference type="EMBL" id="AYN69599.1"/>
    </source>
</evidence>
<evidence type="ECO:0000259" key="7">
    <source>
        <dbReference type="Pfam" id="PF02837"/>
    </source>
</evidence>
<evidence type="ECO:0000256" key="4">
    <source>
        <dbReference type="SAM" id="SignalP"/>
    </source>
</evidence>
<dbReference type="InterPro" id="IPR006104">
    <property type="entry name" value="Glyco_hydro_2_N"/>
</dbReference>
<dbReference type="InterPro" id="IPR008979">
    <property type="entry name" value="Galactose-bd-like_sf"/>
</dbReference>
<dbReference type="PANTHER" id="PTHR42732">
    <property type="entry name" value="BETA-GALACTOSIDASE"/>
    <property type="match status" value="1"/>
</dbReference>
<dbReference type="Proteomes" id="UP000276309">
    <property type="component" value="Chromosome"/>
</dbReference>
<sequence length="610" mass="69863">MRHSILAFQNVKKLILAIFTLAFLTTNAQWKPAGDKIKTKWAESLDAENVLPEYPRPIMERSEWKNLNGLWDYSILKKGAPLPESFDGKILVPFAAESSLSGVMKEVGSSNELWYRTKFNIPEGWSGQNILLHFGAVDWKADIWINDVKVGSHTGGYTPFSFDITPFIQSSEQVLTVKVWDPTDEGPQPRGKQVKKPEGIWYTPVTGIWQTVWIEPVNTKSIVSLKTVPDIDNNTVSIKVETEGTSYGDIVEILAFDGETEITTAKANVDQETVLSIPNAKLWSPESPFLYDIQVRLHSQNNQVDEVKSYFGMRKISMKKDDYGIVRMQLNNKDYFQFGPLDQGWWPDGLYTAPTDEALKYDIVKTKELGFNMIRKHVKVEPARWYAHCDRLGILVWQDMPSGDKSPQWQNHNYFTGTELKRSAESEEIYRKEWKGIMDYLYSQPSIVVWVPFNEAWGQFKTEEITEWTKAYDQSRLVNSASGGNFYRTGDIVDLHNYPGPAMYLYDAQRVNVLGEYGGIGLPLKGHLWKPDNNWGYIKFKNSKETTDEYIKYAKELKNLVKAGFSGAVYTQTTDVEGEVNGFMTYDRKVDKMNIKEVKKINQEIIDTLN</sequence>
<reference evidence="8 9" key="1">
    <citation type="submission" date="2018-08" db="EMBL/GenBank/DDBJ databases">
        <title>The reduced genetic potential of extracellular carbohydrate catabolism in Euzebyella marina RN62, a Flavobacteriia bacterium isolated from the hadal water.</title>
        <authorList>
            <person name="Xue C."/>
        </authorList>
    </citation>
    <scope>NUCLEOTIDE SEQUENCE [LARGE SCALE GENOMIC DNA]</scope>
    <source>
        <strain evidence="8 9">RN62</strain>
    </source>
</reference>
<dbReference type="Pfam" id="PF02837">
    <property type="entry name" value="Glyco_hydro_2_N"/>
    <property type="match status" value="1"/>
</dbReference>
<dbReference type="Pfam" id="PF02836">
    <property type="entry name" value="Glyco_hydro_2_C"/>
    <property type="match status" value="1"/>
</dbReference>
<dbReference type="Gene3D" id="2.60.120.260">
    <property type="entry name" value="Galactose-binding domain-like"/>
    <property type="match status" value="1"/>
</dbReference>
<keyword evidence="9" id="KW-1185">Reference proteome</keyword>
<evidence type="ECO:0000256" key="3">
    <source>
        <dbReference type="ARBA" id="ARBA00023295"/>
    </source>
</evidence>
<dbReference type="GO" id="GO:0004553">
    <property type="term" value="F:hydrolase activity, hydrolyzing O-glycosyl compounds"/>
    <property type="evidence" value="ECO:0007669"/>
    <property type="project" value="InterPro"/>
</dbReference>
<gene>
    <name evidence="8" type="ORF">D1013_04100</name>
</gene>
<dbReference type="KEGG" id="emar:D1013_04100"/>
<feature type="domain" description="Glycosyl hydrolases family 2 sugar binding" evidence="7">
    <location>
        <begin position="112"/>
        <end position="180"/>
    </location>
</feature>
<dbReference type="InterPro" id="IPR036156">
    <property type="entry name" value="Beta-gal/glucu_dom_sf"/>
</dbReference>
<name>A0A3G2LBG5_9FLAO</name>
<dbReference type="AlphaFoldDB" id="A0A3G2LBG5"/>
<dbReference type="Gene3D" id="2.60.40.10">
    <property type="entry name" value="Immunoglobulins"/>
    <property type="match status" value="1"/>
</dbReference>